<evidence type="ECO:0000313" key="4">
    <source>
        <dbReference type="Proteomes" id="UP000429644"/>
    </source>
</evidence>
<evidence type="ECO:0000313" key="3">
    <source>
        <dbReference type="EMBL" id="MPV87845.1"/>
    </source>
</evidence>
<evidence type="ECO:0000256" key="1">
    <source>
        <dbReference type="ARBA" id="ARBA00010282"/>
    </source>
</evidence>
<dbReference type="PANTHER" id="PTHR43597">
    <property type="entry name" value="SULFUR ACCEPTOR PROTEIN CSDE"/>
    <property type="match status" value="1"/>
</dbReference>
<proteinExistence type="inferred from homology"/>
<dbReference type="OrthoDB" id="9806335at2"/>
<gene>
    <name evidence="3" type="ORF">GB882_04145</name>
</gene>
<reference evidence="3 4" key="1">
    <citation type="submission" date="2019-10" db="EMBL/GenBank/DDBJ databases">
        <title>Georgenia wutianyii sp. nov. and Georgenia yuyongxinii sp. nov. isolated from plateau pika (Ochotona curzoniae) in the Qinghai-Tibet plateau of China.</title>
        <authorList>
            <person name="Tian Z."/>
        </authorList>
    </citation>
    <scope>NUCLEOTIDE SEQUENCE [LARGE SCALE GENOMIC DNA]</scope>
    <source>
        <strain evidence="3 4">JCM 15130</strain>
    </source>
</reference>
<comment type="similarity">
    <text evidence="1">Belongs to the SufE family.</text>
</comment>
<dbReference type="SUPFAM" id="SSF82649">
    <property type="entry name" value="SufE/NifU"/>
    <property type="match status" value="1"/>
</dbReference>
<protein>
    <submittedName>
        <fullName evidence="3">Cysteine desulfuration protein SufE</fullName>
    </submittedName>
</protein>
<dbReference type="EMBL" id="WHPD01000906">
    <property type="protein sequence ID" value="MPV87845.1"/>
    <property type="molecule type" value="Genomic_DNA"/>
</dbReference>
<dbReference type="PANTHER" id="PTHR43597:SF5">
    <property type="entry name" value="SUFE-LIKE PROTEIN 2, CHLOROPLASTIC"/>
    <property type="match status" value="1"/>
</dbReference>
<dbReference type="Gene3D" id="3.90.1010.10">
    <property type="match status" value="1"/>
</dbReference>
<organism evidence="3 4">
    <name type="scientific">Georgenia ruanii</name>
    <dbReference type="NCBI Taxonomy" id="348442"/>
    <lineage>
        <taxon>Bacteria</taxon>
        <taxon>Bacillati</taxon>
        <taxon>Actinomycetota</taxon>
        <taxon>Actinomycetes</taxon>
        <taxon>Micrococcales</taxon>
        <taxon>Bogoriellaceae</taxon>
        <taxon>Georgenia</taxon>
    </lineage>
</organism>
<accession>A0A7J9UT93</accession>
<dbReference type="Proteomes" id="UP000429644">
    <property type="component" value="Unassembled WGS sequence"/>
</dbReference>
<keyword evidence="4" id="KW-1185">Reference proteome</keyword>
<evidence type="ECO:0000259" key="2">
    <source>
        <dbReference type="Pfam" id="PF02657"/>
    </source>
</evidence>
<dbReference type="Pfam" id="PF02657">
    <property type="entry name" value="SufE"/>
    <property type="match status" value="1"/>
</dbReference>
<dbReference type="AlphaFoldDB" id="A0A7J9UT93"/>
<sequence length="150" mass="16096">MTETTALPTAFAAIVEDFTALGPNDRLQLLLEFSQGLPALPERYADHPELLEPVPECQSPIFLLTEVDGTGDDAAVHLHFSAPAESPTTRGFAGILHEGLDGLTARAVLDVPADVYNRLGLAEVVSPLRLRGMAGMLGRIKRQVREKAGL</sequence>
<comment type="caution">
    <text evidence="3">The sequence shown here is derived from an EMBL/GenBank/DDBJ whole genome shotgun (WGS) entry which is preliminary data.</text>
</comment>
<name>A0A7J9UT93_9MICO</name>
<dbReference type="RefSeq" id="WP_152230470.1">
    <property type="nucleotide sequence ID" value="NZ_BAAAOT010000002.1"/>
</dbReference>
<feature type="domain" description="Fe-S metabolism associated" evidence="2">
    <location>
        <begin position="16"/>
        <end position="143"/>
    </location>
</feature>
<dbReference type="InterPro" id="IPR003808">
    <property type="entry name" value="Fe-S_metab-assoc_dom"/>
</dbReference>